<feature type="chain" id="PRO_5022887127" evidence="1">
    <location>
        <begin position="20"/>
        <end position="175"/>
    </location>
</feature>
<comment type="caution">
    <text evidence="2">The sequence shown here is derived from an EMBL/GenBank/DDBJ whole genome shotgun (WGS) entry which is preliminary data.</text>
</comment>
<dbReference type="OrthoDB" id="7206705at2"/>
<keyword evidence="1" id="KW-0732">Signal</keyword>
<evidence type="ECO:0000313" key="2">
    <source>
        <dbReference type="EMBL" id="TXD91653.1"/>
    </source>
</evidence>
<dbReference type="InterPro" id="IPR003787">
    <property type="entry name" value="Sulphur_relay_DsrE/F-like"/>
</dbReference>
<dbReference type="InterPro" id="IPR027396">
    <property type="entry name" value="DsrEFH-like"/>
</dbReference>
<dbReference type="EMBL" id="VORY01000040">
    <property type="protein sequence ID" value="TXD91653.1"/>
    <property type="molecule type" value="Genomic_DNA"/>
</dbReference>
<sequence length="175" mass="19734">MKSSISLVLILILIFQMKAQEWQTPAIDGYGKIKYYEDAAEQPDTSLTYKMVFDIKDEKEKDGVNVGLWKIARSLNLLKAGNISPEKIDIVAVIHGEATYLVLSNEKYQEQFKKPNPNIELLKLINEHGVKIFVCGQATASREIEKEDMNGYIQLALSALTVLPNYQLKGYALIP</sequence>
<dbReference type="SUPFAM" id="SSF75169">
    <property type="entry name" value="DsrEFH-like"/>
    <property type="match status" value="1"/>
</dbReference>
<dbReference type="Pfam" id="PF02635">
    <property type="entry name" value="DsrE"/>
    <property type="match status" value="1"/>
</dbReference>
<dbReference type="PANTHER" id="PTHR37691">
    <property type="entry name" value="BLR3518 PROTEIN"/>
    <property type="match status" value="1"/>
</dbReference>
<protein>
    <submittedName>
        <fullName evidence="2">DsrE family protein</fullName>
    </submittedName>
</protein>
<evidence type="ECO:0000256" key="1">
    <source>
        <dbReference type="SAM" id="SignalP"/>
    </source>
</evidence>
<dbReference type="AlphaFoldDB" id="A0A5C6ZMF8"/>
<reference evidence="2 3" key="1">
    <citation type="submission" date="2019-08" db="EMBL/GenBank/DDBJ databases">
        <title>Genome sequence of Gillisia hiemivivida IC154 (type strain).</title>
        <authorList>
            <person name="Bowman J.P."/>
        </authorList>
    </citation>
    <scope>NUCLEOTIDE SEQUENCE [LARGE SCALE GENOMIC DNA]</scope>
    <source>
        <strain evidence="2 3">IC154</strain>
    </source>
</reference>
<gene>
    <name evidence="2" type="ORF">ES724_16290</name>
</gene>
<evidence type="ECO:0000313" key="3">
    <source>
        <dbReference type="Proteomes" id="UP000321367"/>
    </source>
</evidence>
<organism evidence="2 3">
    <name type="scientific">Gillisia hiemivivida</name>
    <dbReference type="NCBI Taxonomy" id="291190"/>
    <lineage>
        <taxon>Bacteria</taxon>
        <taxon>Pseudomonadati</taxon>
        <taxon>Bacteroidota</taxon>
        <taxon>Flavobacteriia</taxon>
        <taxon>Flavobacteriales</taxon>
        <taxon>Flavobacteriaceae</taxon>
        <taxon>Gillisia</taxon>
    </lineage>
</organism>
<dbReference type="RefSeq" id="WP_146935010.1">
    <property type="nucleotide sequence ID" value="NZ_CBCSHZ010000044.1"/>
</dbReference>
<dbReference type="Gene3D" id="3.40.1260.10">
    <property type="entry name" value="DsrEFH-like"/>
    <property type="match status" value="1"/>
</dbReference>
<keyword evidence="3" id="KW-1185">Reference proteome</keyword>
<feature type="signal peptide" evidence="1">
    <location>
        <begin position="1"/>
        <end position="19"/>
    </location>
</feature>
<accession>A0A5C6ZMF8</accession>
<dbReference type="Proteomes" id="UP000321367">
    <property type="component" value="Unassembled WGS sequence"/>
</dbReference>
<proteinExistence type="predicted"/>
<name>A0A5C6ZMF8_9FLAO</name>
<dbReference type="PANTHER" id="PTHR37691:SF1">
    <property type="entry name" value="BLR3518 PROTEIN"/>
    <property type="match status" value="1"/>
</dbReference>